<sequence length="182" mass="20742">MIITKSTVTAVAATTTTTTTTTTTVRWPLLQNRETLDRIYHNIGGKRRSTTDLHSDAVSAMLSRNCGRRVVHGNDNSNIIEPQWISDSYTEIVSVLPYYYYCQRLAIISIVVSLLADDDVRGDDLISERLLEHRDNAGTNYSTATSSDDLRLLNRWNGLLRCASLAIFNRNRRYARRRECNR</sequence>
<evidence type="ECO:0000313" key="2">
    <source>
        <dbReference type="Proteomes" id="UP000078540"/>
    </source>
</evidence>
<reference evidence="1 2" key="1">
    <citation type="submission" date="2015-09" db="EMBL/GenBank/DDBJ databases">
        <title>Atta colombica WGS genome.</title>
        <authorList>
            <person name="Nygaard S."/>
            <person name="Hu H."/>
            <person name="Boomsma J."/>
            <person name="Zhang G."/>
        </authorList>
    </citation>
    <scope>NUCLEOTIDE SEQUENCE [LARGE SCALE GENOMIC DNA]</scope>
    <source>
        <strain evidence="1">Treedump-2</strain>
        <tissue evidence="1">Whole body</tissue>
    </source>
</reference>
<accession>A0A195BWK6</accession>
<dbReference type="AlphaFoldDB" id="A0A195BWK6"/>
<dbReference type="OrthoDB" id="7550945at2759"/>
<keyword evidence="2" id="KW-1185">Reference proteome</keyword>
<evidence type="ECO:0000313" key="1">
    <source>
        <dbReference type="EMBL" id="KYM92346.1"/>
    </source>
</evidence>
<gene>
    <name evidence="1" type="ORF">ALC53_00801</name>
</gene>
<protein>
    <submittedName>
        <fullName evidence="1">Uncharacterized protein</fullName>
    </submittedName>
</protein>
<name>A0A195BWK6_9HYME</name>
<dbReference type="Proteomes" id="UP000078540">
    <property type="component" value="Unassembled WGS sequence"/>
</dbReference>
<dbReference type="KEGG" id="acoc:108688381"/>
<organism evidence="1 2">
    <name type="scientific">Atta colombica</name>
    <dbReference type="NCBI Taxonomy" id="520822"/>
    <lineage>
        <taxon>Eukaryota</taxon>
        <taxon>Metazoa</taxon>
        <taxon>Ecdysozoa</taxon>
        <taxon>Arthropoda</taxon>
        <taxon>Hexapoda</taxon>
        <taxon>Insecta</taxon>
        <taxon>Pterygota</taxon>
        <taxon>Neoptera</taxon>
        <taxon>Endopterygota</taxon>
        <taxon>Hymenoptera</taxon>
        <taxon>Apocrita</taxon>
        <taxon>Aculeata</taxon>
        <taxon>Formicoidea</taxon>
        <taxon>Formicidae</taxon>
        <taxon>Myrmicinae</taxon>
        <taxon>Atta</taxon>
    </lineage>
</organism>
<proteinExistence type="predicted"/>
<dbReference type="EMBL" id="KQ976401">
    <property type="protein sequence ID" value="KYM92346.1"/>
    <property type="molecule type" value="Genomic_DNA"/>
</dbReference>